<sequence length="179" mass="20520">MKRFSAIRKLIWIILFLSTCALMWIVLVKPLSGESSVSKITVTKASSMQAEFSAMIQESNGTDRIRLDHSNQPILNEPDRYSIFRYTVQVTNPSFKDAIDIDFRLSPVEEAEGKFLVMNLNPVSLKVYAHDSRSLSFNVLVDTRDLTQLQVEDLKSKVQLEVTWREGFWTRSSDVKLSK</sequence>
<organism evidence="1 2">
    <name type="scientific">Tumebacillus permanentifrigoris</name>
    <dbReference type="NCBI Taxonomy" id="378543"/>
    <lineage>
        <taxon>Bacteria</taxon>
        <taxon>Bacillati</taxon>
        <taxon>Bacillota</taxon>
        <taxon>Bacilli</taxon>
        <taxon>Bacillales</taxon>
        <taxon>Alicyclobacillaceae</taxon>
        <taxon>Tumebacillus</taxon>
    </lineage>
</organism>
<evidence type="ECO:0000313" key="2">
    <source>
        <dbReference type="Proteomes" id="UP000245634"/>
    </source>
</evidence>
<keyword evidence="2" id="KW-1185">Reference proteome</keyword>
<proteinExistence type="predicted"/>
<dbReference type="EMBL" id="QGGL01000014">
    <property type="protein sequence ID" value="PWK09016.1"/>
    <property type="molecule type" value="Genomic_DNA"/>
</dbReference>
<evidence type="ECO:0000313" key="1">
    <source>
        <dbReference type="EMBL" id="PWK09016.1"/>
    </source>
</evidence>
<name>A0A316DSM3_9BACL</name>
<accession>A0A316DSM3</accession>
<reference evidence="1 2" key="1">
    <citation type="submission" date="2018-05" db="EMBL/GenBank/DDBJ databases">
        <title>Genomic Encyclopedia of Type Strains, Phase IV (KMG-IV): sequencing the most valuable type-strain genomes for metagenomic binning, comparative biology and taxonomic classification.</title>
        <authorList>
            <person name="Goeker M."/>
        </authorList>
    </citation>
    <scope>NUCLEOTIDE SEQUENCE [LARGE SCALE GENOMIC DNA]</scope>
    <source>
        <strain evidence="1 2">DSM 18773</strain>
    </source>
</reference>
<dbReference type="AlphaFoldDB" id="A0A316DSM3"/>
<comment type="caution">
    <text evidence="1">The sequence shown here is derived from an EMBL/GenBank/DDBJ whole genome shotgun (WGS) entry which is preliminary data.</text>
</comment>
<protein>
    <submittedName>
        <fullName evidence="1">Uncharacterized protein</fullName>
    </submittedName>
</protein>
<dbReference type="Proteomes" id="UP000245634">
    <property type="component" value="Unassembled WGS sequence"/>
</dbReference>
<gene>
    <name evidence="1" type="ORF">C7459_11482</name>
</gene>